<feature type="transmembrane region" description="Helical" evidence="1">
    <location>
        <begin position="44"/>
        <end position="60"/>
    </location>
</feature>
<dbReference type="EMBL" id="PSNW01000010">
    <property type="protein sequence ID" value="PPE72690.1"/>
    <property type="molecule type" value="Genomic_DNA"/>
</dbReference>
<feature type="transmembrane region" description="Helical" evidence="1">
    <location>
        <begin position="6"/>
        <end position="23"/>
    </location>
</feature>
<keyword evidence="1" id="KW-0472">Membrane</keyword>
<dbReference type="OrthoDB" id="10002526at2"/>
<proteinExistence type="predicted"/>
<gene>
    <name evidence="2" type="ORF">C3942_16700</name>
</gene>
<keyword evidence="1" id="KW-0812">Transmembrane</keyword>
<feature type="transmembrane region" description="Helical" evidence="1">
    <location>
        <begin position="66"/>
        <end position="85"/>
    </location>
</feature>
<dbReference type="AlphaFoldDB" id="A0A2S5TCG4"/>
<keyword evidence="1" id="KW-1133">Transmembrane helix</keyword>
<evidence type="ECO:0000313" key="3">
    <source>
        <dbReference type="Proteomes" id="UP000238220"/>
    </source>
</evidence>
<protein>
    <recommendedName>
        <fullName evidence="4">DUF3325 domain-containing protein</fullName>
    </recommendedName>
</protein>
<reference evidence="2 3" key="1">
    <citation type="submission" date="2018-02" db="EMBL/GenBank/DDBJ databases">
        <title>Genome sequencing of Solimonas sp. HR-BB.</title>
        <authorList>
            <person name="Lee Y."/>
            <person name="Jeon C.O."/>
        </authorList>
    </citation>
    <scope>NUCLEOTIDE SEQUENCE [LARGE SCALE GENOMIC DNA]</scope>
    <source>
        <strain evidence="2 3">HR-BB</strain>
    </source>
</reference>
<sequence length="95" mass="10269">MSTYAFAAVASLISLLLLLPIALRDPKRLRSLRRPVPKPGRERQLLGWGTLLPGAALVLLGQWPALLIWLGTVTTLGWLLVQLLARLGAPSPRAG</sequence>
<dbReference type="Proteomes" id="UP000238220">
    <property type="component" value="Unassembled WGS sequence"/>
</dbReference>
<evidence type="ECO:0000256" key="1">
    <source>
        <dbReference type="SAM" id="Phobius"/>
    </source>
</evidence>
<accession>A0A2S5TCG4</accession>
<keyword evidence="3" id="KW-1185">Reference proteome</keyword>
<evidence type="ECO:0008006" key="4">
    <source>
        <dbReference type="Google" id="ProtNLM"/>
    </source>
</evidence>
<dbReference type="RefSeq" id="WP_104231500.1">
    <property type="nucleotide sequence ID" value="NZ_PSNW01000010.1"/>
</dbReference>
<evidence type="ECO:0000313" key="2">
    <source>
        <dbReference type="EMBL" id="PPE72690.1"/>
    </source>
</evidence>
<organism evidence="2 3">
    <name type="scientific">Solimonas fluminis</name>
    <dbReference type="NCBI Taxonomy" id="2086571"/>
    <lineage>
        <taxon>Bacteria</taxon>
        <taxon>Pseudomonadati</taxon>
        <taxon>Pseudomonadota</taxon>
        <taxon>Gammaproteobacteria</taxon>
        <taxon>Nevskiales</taxon>
        <taxon>Nevskiaceae</taxon>
        <taxon>Solimonas</taxon>
    </lineage>
</organism>
<comment type="caution">
    <text evidence="2">The sequence shown here is derived from an EMBL/GenBank/DDBJ whole genome shotgun (WGS) entry which is preliminary data.</text>
</comment>
<name>A0A2S5TCG4_9GAMM</name>